<dbReference type="Pfam" id="PF01168">
    <property type="entry name" value="Ala_racemase_N"/>
    <property type="match status" value="1"/>
</dbReference>
<dbReference type="NCBIfam" id="TIGR00044">
    <property type="entry name" value="YggS family pyridoxal phosphate-dependent enzyme"/>
    <property type="match status" value="1"/>
</dbReference>
<dbReference type="InterPro" id="IPR001608">
    <property type="entry name" value="Ala_racemase_N"/>
</dbReference>
<name>A0A1I5SEX2_9FIRM</name>
<dbReference type="RefSeq" id="WP_035146019.1">
    <property type="nucleotide sequence ID" value="NZ_FOXR01000002.1"/>
</dbReference>
<evidence type="ECO:0000256" key="4">
    <source>
        <dbReference type="RuleBase" id="RU004514"/>
    </source>
</evidence>
<gene>
    <name evidence="6" type="ORF">SAMN05444406_102107</name>
</gene>
<dbReference type="OrthoDB" id="9804072at2"/>
<evidence type="ECO:0000259" key="5">
    <source>
        <dbReference type="Pfam" id="PF01168"/>
    </source>
</evidence>
<dbReference type="STRING" id="937334.SAMN05444406_102107"/>
<feature type="modified residue" description="N6-(pyridoxal phosphate)lysine" evidence="2 3">
    <location>
        <position position="35"/>
    </location>
</feature>
<sequence>MDVQYNVKRVLERIAEAAHRANRAPEDITVVAVTKTVEVSRIMEAINAGIRHIGENRVQEFVKKHEFIPAEVKRHLIGTLQTNKVKYIIDKIDLIHSLDRLSLARELDKRAAAVGRVIPVLIQVNVSKEATKSGIFEEELESFIEQLEPFKHVRVKGLMTIAPLSSNPEAVRPYFARLKELFDRIKERGYPHIDMEYLSMGMTNDFEVAIEEGANIVRIGRAIFGERYV</sequence>
<dbReference type="InterPro" id="IPR029066">
    <property type="entry name" value="PLP-binding_barrel"/>
</dbReference>
<reference evidence="6 7" key="1">
    <citation type="submission" date="2016-10" db="EMBL/GenBank/DDBJ databases">
        <authorList>
            <person name="de Groot N.N."/>
        </authorList>
    </citation>
    <scope>NUCLEOTIDE SEQUENCE [LARGE SCALE GENOMIC DNA]</scope>
    <source>
        <strain evidence="6 7">DSM 20678</strain>
    </source>
</reference>
<evidence type="ECO:0000256" key="1">
    <source>
        <dbReference type="ARBA" id="ARBA00022898"/>
    </source>
</evidence>
<evidence type="ECO:0000256" key="2">
    <source>
        <dbReference type="HAMAP-Rule" id="MF_02087"/>
    </source>
</evidence>
<dbReference type="InterPro" id="IPR011078">
    <property type="entry name" value="PyrdxlP_homeostasis"/>
</dbReference>
<accession>A0A1I5SEX2</accession>
<proteinExistence type="inferred from homology"/>
<comment type="cofactor">
    <cofactor evidence="3">
        <name>pyridoxal 5'-phosphate</name>
        <dbReference type="ChEBI" id="CHEBI:597326"/>
    </cofactor>
</comment>
<dbReference type="AlphaFoldDB" id="A0A1I5SEX2"/>
<protein>
    <recommendedName>
        <fullName evidence="2">Pyridoxal phosphate homeostasis protein</fullName>
        <shortName evidence="2">PLP homeostasis protein</shortName>
    </recommendedName>
</protein>
<dbReference type="Gene3D" id="3.20.20.10">
    <property type="entry name" value="Alanine racemase"/>
    <property type="match status" value="1"/>
</dbReference>
<feature type="domain" description="Alanine racemase N-terminal" evidence="5">
    <location>
        <begin position="22"/>
        <end position="226"/>
    </location>
</feature>
<dbReference type="CDD" id="cd00635">
    <property type="entry name" value="PLPDE_III_YBL036c_like"/>
    <property type="match status" value="1"/>
</dbReference>
<evidence type="ECO:0000313" key="6">
    <source>
        <dbReference type="EMBL" id="SFP69283.1"/>
    </source>
</evidence>
<dbReference type="PIRSF" id="PIRSF004848">
    <property type="entry name" value="YBL036c_PLPDEIII"/>
    <property type="match status" value="1"/>
</dbReference>
<keyword evidence="7" id="KW-1185">Reference proteome</keyword>
<comment type="similarity">
    <text evidence="2 4">Belongs to the pyridoxal phosphate-binding protein YggS/PROSC family.</text>
</comment>
<organism evidence="6 7">
    <name type="scientific">Caldicoprobacter faecalis</name>
    <dbReference type="NCBI Taxonomy" id="937334"/>
    <lineage>
        <taxon>Bacteria</taxon>
        <taxon>Bacillati</taxon>
        <taxon>Bacillota</taxon>
        <taxon>Clostridia</taxon>
        <taxon>Caldicoprobacterales</taxon>
        <taxon>Caldicoprobacteraceae</taxon>
        <taxon>Caldicoprobacter</taxon>
    </lineage>
</organism>
<dbReference type="EMBL" id="FOXR01000002">
    <property type="protein sequence ID" value="SFP69283.1"/>
    <property type="molecule type" value="Genomic_DNA"/>
</dbReference>
<dbReference type="HAMAP" id="MF_02087">
    <property type="entry name" value="PLP_homeostasis"/>
    <property type="match status" value="1"/>
</dbReference>
<dbReference type="PANTHER" id="PTHR10146:SF14">
    <property type="entry name" value="PYRIDOXAL PHOSPHATE HOMEOSTASIS PROTEIN"/>
    <property type="match status" value="1"/>
</dbReference>
<evidence type="ECO:0000256" key="3">
    <source>
        <dbReference type="PIRSR" id="PIRSR004848-1"/>
    </source>
</evidence>
<dbReference type="FunFam" id="3.20.20.10:FF:000018">
    <property type="entry name" value="Pyridoxal phosphate homeostasis protein"/>
    <property type="match status" value="1"/>
</dbReference>
<evidence type="ECO:0000313" key="7">
    <source>
        <dbReference type="Proteomes" id="UP000198577"/>
    </source>
</evidence>
<keyword evidence="1 2" id="KW-0663">Pyridoxal phosphate</keyword>
<dbReference type="SUPFAM" id="SSF51419">
    <property type="entry name" value="PLP-binding barrel"/>
    <property type="match status" value="1"/>
</dbReference>
<dbReference type="Proteomes" id="UP000198577">
    <property type="component" value="Unassembled WGS sequence"/>
</dbReference>
<dbReference type="GO" id="GO:0030170">
    <property type="term" value="F:pyridoxal phosphate binding"/>
    <property type="evidence" value="ECO:0007669"/>
    <property type="project" value="UniProtKB-UniRule"/>
</dbReference>
<comment type="function">
    <text evidence="2">Pyridoxal 5'-phosphate (PLP)-binding protein, which is involved in PLP homeostasis.</text>
</comment>
<dbReference type="PANTHER" id="PTHR10146">
    <property type="entry name" value="PROLINE SYNTHETASE CO-TRANSCRIBED BACTERIAL HOMOLOG PROTEIN"/>
    <property type="match status" value="1"/>
</dbReference>